<protein>
    <submittedName>
        <fullName evidence="1">DUF3244 domain-containing protein</fullName>
    </submittedName>
</protein>
<reference evidence="1 4" key="2">
    <citation type="journal article" date="2019" name="Nat. Med.">
        <title>A library of human gut bacterial isolates paired with longitudinal multiomics data enables mechanistic microbiome research.</title>
        <authorList>
            <person name="Poyet M."/>
            <person name="Groussin M."/>
            <person name="Gibbons S.M."/>
            <person name="Avila-Pacheco J."/>
            <person name="Jiang X."/>
            <person name="Kearney S.M."/>
            <person name="Perrotta A.R."/>
            <person name="Berdy B."/>
            <person name="Zhao S."/>
            <person name="Lieberman T.D."/>
            <person name="Swanson P.K."/>
            <person name="Smith M."/>
            <person name="Roesemann S."/>
            <person name="Alexander J.E."/>
            <person name="Rich S.A."/>
            <person name="Livny J."/>
            <person name="Vlamakis H."/>
            <person name="Clish C."/>
            <person name="Bullock K."/>
            <person name="Deik A."/>
            <person name="Scott J."/>
            <person name="Pierce K.A."/>
            <person name="Xavier R.J."/>
            <person name="Alm E.J."/>
        </authorList>
    </citation>
    <scope>NUCLEOTIDE SEQUENCE [LARGE SCALE GENOMIC DNA]</scope>
    <source>
        <strain evidence="1 4">BIOML-A41</strain>
    </source>
</reference>
<comment type="caution">
    <text evidence="1">The sequence shown here is derived from an EMBL/GenBank/DDBJ whole genome shotgun (WGS) entry which is preliminary data.</text>
</comment>
<organism evidence="1 4">
    <name type="scientific">Parabacteroides distasonis</name>
    <dbReference type="NCBI Taxonomy" id="823"/>
    <lineage>
        <taxon>Bacteria</taxon>
        <taxon>Pseudomonadati</taxon>
        <taxon>Bacteroidota</taxon>
        <taxon>Bacteroidia</taxon>
        <taxon>Bacteroidales</taxon>
        <taxon>Tannerellaceae</taxon>
        <taxon>Parabacteroides</taxon>
    </lineage>
</organism>
<dbReference type="Proteomes" id="UP000463337">
    <property type="component" value="Unassembled WGS sequence"/>
</dbReference>
<proteinExistence type="predicted"/>
<dbReference type="Proteomes" id="UP000284660">
    <property type="component" value="Unassembled WGS sequence"/>
</dbReference>
<dbReference type="Gene3D" id="2.60.40.3080">
    <property type="match status" value="1"/>
</dbReference>
<dbReference type="EMBL" id="WKLT01000013">
    <property type="protein sequence ID" value="MRY59058.1"/>
    <property type="molecule type" value="Genomic_DNA"/>
</dbReference>
<accession>A0A3R5YV62</accession>
<evidence type="ECO:0000313" key="1">
    <source>
        <dbReference type="EMBL" id="MRY59058.1"/>
    </source>
</evidence>
<dbReference type="EMBL" id="QSJN01000012">
    <property type="protein sequence ID" value="RHD72181.1"/>
    <property type="molecule type" value="Genomic_DNA"/>
</dbReference>
<evidence type="ECO:0000313" key="4">
    <source>
        <dbReference type="Proteomes" id="UP000463337"/>
    </source>
</evidence>
<dbReference type="Pfam" id="PF11589">
    <property type="entry name" value="DUF3244"/>
    <property type="match status" value="1"/>
</dbReference>
<evidence type="ECO:0000313" key="3">
    <source>
        <dbReference type="Proteomes" id="UP000284660"/>
    </source>
</evidence>
<reference evidence="2 3" key="1">
    <citation type="submission" date="2018-08" db="EMBL/GenBank/DDBJ databases">
        <title>A genome reference for cultivated species of the human gut microbiota.</title>
        <authorList>
            <person name="Zou Y."/>
            <person name="Xue W."/>
            <person name="Luo G."/>
        </authorList>
    </citation>
    <scope>NUCLEOTIDE SEQUENCE [LARGE SCALE GENOMIC DNA]</scope>
    <source>
        <strain evidence="2 3">AM30-4</strain>
    </source>
</reference>
<gene>
    <name evidence="2" type="ORF">DW782_17015</name>
    <name evidence="1" type="ORF">GKD59_14320</name>
</gene>
<sequence>MNGMKRFLFLTLLSCVCLWTHTVAGREHKNERDEEEERSISPNPVEVKIVNDGIMFYFMKPLDNVFIQIVDDSGMLVYEESVPLSTSQSYCISMQGLLFKPYLIRVEGDNIYEEFFILF</sequence>
<dbReference type="InterPro" id="IPR021638">
    <property type="entry name" value="DUF3244"/>
</dbReference>
<dbReference type="AlphaFoldDB" id="A0A3R5YV62"/>
<evidence type="ECO:0000313" key="2">
    <source>
        <dbReference type="EMBL" id="RHD72181.1"/>
    </source>
</evidence>
<name>A0A3R5YV62_PARDI</name>